<comment type="caution">
    <text evidence="2">The sequence shown here is derived from an EMBL/GenBank/DDBJ whole genome shotgun (WGS) entry which is preliminary data.</text>
</comment>
<evidence type="ECO:0000313" key="2">
    <source>
        <dbReference type="EMBL" id="MCI85537.1"/>
    </source>
</evidence>
<protein>
    <submittedName>
        <fullName evidence="2">Eukaryotic translation initiation factor 2 subunit beta</fullName>
    </submittedName>
</protein>
<reference evidence="2 3" key="1">
    <citation type="journal article" date="2018" name="Front. Plant Sci.">
        <title>Red Clover (Trifolium pratense) and Zigzag Clover (T. medium) - A Picture of Genomic Similarities and Differences.</title>
        <authorList>
            <person name="Dluhosova J."/>
            <person name="Istvanek J."/>
            <person name="Nedelnik J."/>
            <person name="Repkova J."/>
        </authorList>
    </citation>
    <scope>NUCLEOTIDE SEQUENCE [LARGE SCALE GENOMIC DNA]</scope>
    <source>
        <strain evidence="3">cv. 10/8</strain>
        <tissue evidence="2">Leaf</tissue>
    </source>
</reference>
<keyword evidence="2" id="KW-0396">Initiation factor</keyword>
<proteinExistence type="predicted"/>
<dbReference type="AlphaFoldDB" id="A0A392VBL4"/>
<evidence type="ECO:0000256" key="1">
    <source>
        <dbReference type="SAM" id="MobiDB-lite"/>
    </source>
</evidence>
<keyword evidence="3" id="KW-1185">Reference proteome</keyword>
<organism evidence="2 3">
    <name type="scientific">Trifolium medium</name>
    <dbReference type="NCBI Taxonomy" id="97028"/>
    <lineage>
        <taxon>Eukaryota</taxon>
        <taxon>Viridiplantae</taxon>
        <taxon>Streptophyta</taxon>
        <taxon>Embryophyta</taxon>
        <taxon>Tracheophyta</taxon>
        <taxon>Spermatophyta</taxon>
        <taxon>Magnoliopsida</taxon>
        <taxon>eudicotyledons</taxon>
        <taxon>Gunneridae</taxon>
        <taxon>Pentapetalae</taxon>
        <taxon>rosids</taxon>
        <taxon>fabids</taxon>
        <taxon>Fabales</taxon>
        <taxon>Fabaceae</taxon>
        <taxon>Papilionoideae</taxon>
        <taxon>50 kb inversion clade</taxon>
        <taxon>NPAAA clade</taxon>
        <taxon>Hologalegina</taxon>
        <taxon>IRL clade</taxon>
        <taxon>Trifolieae</taxon>
        <taxon>Trifolium</taxon>
    </lineage>
</organism>
<evidence type="ECO:0000313" key="3">
    <source>
        <dbReference type="Proteomes" id="UP000265520"/>
    </source>
</evidence>
<feature type="non-terminal residue" evidence="2">
    <location>
        <position position="1"/>
    </location>
</feature>
<sequence length="39" mass="4619">DAKNEDLDDLAEEDEQDAVSLLPRYPWEGSDRDYQYEEV</sequence>
<dbReference type="EMBL" id="LXQA011117848">
    <property type="protein sequence ID" value="MCI85537.1"/>
    <property type="molecule type" value="Genomic_DNA"/>
</dbReference>
<dbReference type="GO" id="GO:0003743">
    <property type="term" value="F:translation initiation factor activity"/>
    <property type="evidence" value="ECO:0007669"/>
    <property type="project" value="UniProtKB-KW"/>
</dbReference>
<feature type="compositionally biased region" description="Acidic residues" evidence="1">
    <location>
        <begin position="1"/>
        <end position="17"/>
    </location>
</feature>
<keyword evidence="2" id="KW-0648">Protein biosynthesis</keyword>
<name>A0A392VBL4_9FABA</name>
<dbReference type="Proteomes" id="UP000265520">
    <property type="component" value="Unassembled WGS sequence"/>
</dbReference>
<feature type="region of interest" description="Disordered" evidence="1">
    <location>
        <begin position="1"/>
        <end position="20"/>
    </location>
</feature>
<accession>A0A392VBL4</accession>